<reference evidence="1 2" key="1">
    <citation type="submission" date="2019-05" db="EMBL/GenBank/DDBJ databases">
        <authorList>
            <person name="Beaulieu J."/>
            <person name="Cox M."/>
            <person name="Nazim E."/>
            <person name="Robinson Z."/>
            <person name="Molloy S.D."/>
            <person name="Garlena R.A."/>
            <person name="Russell D.A."/>
            <person name="Pope W.H."/>
            <person name="Jacobs-Sera D."/>
            <person name="Hatfull G.F."/>
        </authorList>
    </citation>
    <scope>NUCLEOTIDE SEQUENCE [LARGE SCALE GENOMIC DNA]</scope>
</reference>
<evidence type="ECO:0000313" key="2">
    <source>
        <dbReference type="Proteomes" id="UP000319882"/>
    </source>
</evidence>
<dbReference type="RefSeq" id="YP_009848419.1">
    <property type="nucleotide sequence ID" value="NC_048784.1"/>
</dbReference>
<dbReference type="GeneID" id="55618840"/>
<keyword evidence="2" id="KW-1185">Reference proteome</keyword>
<protein>
    <submittedName>
        <fullName evidence="1">Minor tail protein</fullName>
    </submittedName>
</protein>
<dbReference type="Proteomes" id="UP000319882">
    <property type="component" value="Segment"/>
</dbReference>
<evidence type="ECO:0000313" key="1">
    <source>
        <dbReference type="EMBL" id="QDM57092.1"/>
    </source>
</evidence>
<dbReference type="KEGG" id="vg:55618840"/>
<name>A0A515MK92_9CAUD</name>
<gene>
    <name evidence="1" type="primary">29</name>
    <name evidence="1" type="ORF">SEA_WHACK_29</name>
</gene>
<proteinExistence type="predicted"/>
<dbReference type="EMBL" id="MK967393">
    <property type="protein sequence ID" value="QDM57092.1"/>
    <property type="molecule type" value="Genomic_DNA"/>
</dbReference>
<organism evidence="1 2">
    <name type="scientific">Rhodococcus phage Whack</name>
    <dbReference type="NCBI Taxonomy" id="2591132"/>
    <lineage>
        <taxon>Viruses</taxon>
        <taxon>Duplodnaviria</taxon>
        <taxon>Heunggongvirae</taxon>
        <taxon>Uroviricota</taxon>
        <taxon>Caudoviricetes</taxon>
        <taxon>Whackvirus</taxon>
        <taxon>Whackvirus whack</taxon>
    </lineage>
</organism>
<accession>A0A515MK92</accession>
<sequence length="294" mass="29766">MPLYLGSQKIKTLYVGGQKIKEAWTMVGGVLTKVYSAIPPFTPTGMVKNSDSNITATAATLVTGMAANANLPGSTVTSDALMSAFAGPVRVGFSIQLSSSGGTTGNAAVFKNGVQVGETFTMTVPYNGASLITGSTVFTVAVGDAITLRYWSATASYPVVVKATTTRLNMSVGNSIALGGAVSANYTPGDGWTDMPIVADSGTTLNGNAIVVPAAHPNAILTAAANISSGSPMALRFLVNGTVVHTGPTAPAYDVRMVAATGLALAAGDLVKCQVQRISTFATTISSGASFKIV</sequence>